<reference evidence="6" key="2">
    <citation type="submission" date="2025-08" db="UniProtKB">
        <authorList>
            <consortium name="Ensembl"/>
        </authorList>
    </citation>
    <scope>IDENTIFICATION</scope>
</reference>
<evidence type="ECO:0000256" key="4">
    <source>
        <dbReference type="PROSITE-ProRule" id="PRU00023"/>
    </source>
</evidence>
<dbReference type="Proteomes" id="UP000694620">
    <property type="component" value="Chromosome 6"/>
</dbReference>
<comment type="pathway">
    <text evidence="1">Protein modification; protein ubiquitination.</text>
</comment>
<dbReference type="InterPro" id="IPR001496">
    <property type="entry name" value="SOCS_box"/>
</dbReference>
<keyword evidence="7" id="KW-1185">Reference proteome</keyword>
<evidence type="ECO:0000256" key="1">
    <source>
        <dbReference type="ARBA" id="ARBA00004906"/>
    </source>
</evidence>
<evidence type="ECO:0000313" key="6">
    <source>
        <dbReference type="Ensembl" id="ENSECRP00000009670.1"/>
    </source>
</evidence>
<feature type="domain" description="SOCS box" evidence="5">
    <location>
        <begin position="414"/>
        <end position="452"/>
    </location>
</feature>
<dbReference type="InterPro" id="IPR036036">
    <property type="entry name" value="SOCS_box-like_dom_sf"/>
</dbReference>
<reference evidence="6" key="3">
    <citation type="submission" date="2025-09" db="UniProtKB">
        <authorList>
            <consortium name="Ensembl"/>
        </authorList>
    </citation>
    <scope>IDENTIFICATION</scope>
</reference>
<evidence type="ECO:0000256" key="3">
    <source>
        <dbReference type="ARBA" id="ARBA00023043"/>
    </source>
</evidence>
<dbReference type="Gene3D" id="1.25.40.20">
    <property type="entry name" value="Ankyrin repeat-containing domain"/>
    <property type="match status" value="1"/>
</dbReference>
<keyword evidence="2" id="KW-0677">Repeat</keyword>
<evidence type="ECO:0000259" key="5">
    <source>
        <dbReference type="PROSITE" id="PS50225"/>
    </source>
</evidence>
<dbReference type="InterPro" id="IPR036770">
    <property type="entry name" value="Ankyrin_rpt-contain_sf"/>
</dbReference>
<feature type="repeat" description="ANK" evidence="4">
    <location>
        <begin position="287"/>
        <end position="319"/>
    </location>
</feature>
<dbReference type="Ensembl" id="ENSECRT00000009833.1">
    <property type="protein sequence ID" value="ENSECRP00000009670.1"/>
    <property type="gene ID" value="ENSECRG00000006485.1"/>
</dbReference>
<dbReference type="GO" id="GO:0005737">
    <property type="term" value="C:cytoplasm"/>
    <property type="evidence" value="ECO:0007669"/>
    <property type="project" value="TreeGrafter"/>
</dbReference>
<dbReference type="Pfam" id="PF07525">
    <property type="entry name" value="SOCS_box"/>
    <property type="match status" value="1"/>
</dbReference>
<dbReference type="Pfam" id="PF00023">
    <property type="entry name" value="Ank"/>
    <property type="match status" value="1"/>
</dbReference>
<feature type="repeat" description="ANK" evidence="4">
    <location>
        <begin position="114"/>
        <end position="146"/>
    </location>
</feature>
<dbReference type="SMART" id="SM00248">
    <property type="entry name" value="ANK"/>
    <property type="match status" value="7"/>
</dbReference>
<dbReference type="PANTHER" id="PTHR24198">
    <property type="entry name" value="ANKYRIN REPEAT AND PROTEIN KINASE DOMAIN-CONTAINING PROTEIN"/>
    <property type="match status" value="1"/>
</dbReference>
<feature type="repeat" description="ANK" evidence="4">
    <location>
        <begin position="213"/>
        <end position="245"/>
    </location>
</feature>
<dbReference type="PROSITE" id="PS50225">
    <property type="entry name" value="SOCS"/>
    <property type="match status" value="1"/>
</dbReference>
<dbReference type="SMART" id="SM00969">
    <property type="entry name" value="SOCS_box"/>
    <property type="match status" value="1"/>
</dbReference>
<dbReference type="OrthoDB" id="366390at2759"/>
<organism evidence="6 7">
    <name type="scientific">Erpetoichthys calabaricus</name>
    <name type="common">Rope fish</name>
    <name type="synonym">Calamoichthys calabaricus</name>
    <dbReference type="NCBI Taxonomy" id="27687"/>
    <lineage>
        <taxon>Eukaryota</taxon>
        <taxon>Metazoa</taxon>
        <taxon>Chordata</taxon>
        <taxon>Craniata</taxon>
        <taxon>Vertebrata</taxon>
        <taxon>Euteleostomi</taxon>
        <taxon>Actinopterygii</taxon>
        <taxon>Polypteriformes</taxon>
        <taxon>Polypteridae</taxon>
        <taxon>Erpetoichthys</taxon>
    </lineage>
</organism>
<dbReference type="GO" id="GO:0035556">
    <property type="term" value="P:intracellular signal transduction"/>
    <property type="evidence" value="ECO:0007669"/>
    <property type="project" value="InterPro"/>
</dbReference>
<feature type="repeat" description="ANK" evidence="4">
    <location>
        <begin position="246"/>
        <end position="286"/>
    </location>
</feature>
<sequence length="461" mass="52009">MTHSSFSFSFPARRSLRLEEELIERHKYKKNLAFQQIKSYTLKKELSRSMMNLMQPVMCQDFLVQNAIYCGDLEAIKQLLPKGSNTNLIIESRGEELRWESKKFGLWSLTYEQELTTPLHITAGRGYVDCLKYLLMRGSDVELAPGGKTALHEACLNAREECAKLLLMYGANPNAVTEDGYTPLHLCTKPESLQCSTLLLQFGAAVNGSCLQDDETPLHVAASCGLEEHVDLYLRNGASIEKQNDEGQTPLHSACSEPHGTQDMQRYFNICQKLVSAGASIFTANQDMQTPLHMACKTVNPHIVDLLLQHGALVNKMSYGSETPLHIILKLACFNLDHCPEHIVRSLVNYGAIRVWPGALPKVLHHCCQSPRIIEVLINTYDHVKITDTWIEAVVPEILQKHQGFYDSLFDLANKPRSLQHLVRCKLRVLLEGQIPLAVPKLGLPTYLQNYLLLTFQDYVH</sequence>
<protein>
    <submittedName>
        <fullName evidence="6">Ankyrin repeat and SOCS box containing 10</fullName>
    </submittedName>
</protein>
<feature type="repeat" description="ANK" evidence="4">
    <location>
        <begin position="146"/>
        <end position="178"/>
    </location>
</feature>
<dbReference type="RefSeq" id="XP_028659716.1">
    <property type="nucleotide sequence ID" value="XM_028803883.2"/>
</dbReference>
<feature type="repeat" description="ANK" evidence="4">
    <location>
        <begin position="179"/>
        <end position="207"/>
    </location>
</feature>
<dbReference type="SUPFAM" id="SSF48403">
    <property type="entry name" value="Ankyrin repeat"/>
    <property type="match status" value="1"/>
</dbReference>
<dbReference type="GO" id="GO:0016567">
    <property type="term" value="P:protein ubiquitination"/>
    <property type="evidence" value="ECO:0007669"/>
    <property type="project" value="UniProtKB-UniPathway"/>
</dbReference>
<accession>A0A8C4S1H3</accession>
<dbReference type="PROSITE" id="PS50297">
    <property type="entry name" value="ANK_REP_REGION"/>
    <property type="match status" value="5"/>
</dbReference>
<dbReference type="GeneID" id="114653519"/>
<dbReference type="GeneTree" id="ENSGT00940000158974"/>
<proteinExistence type="predicted"/>
<dbReference type="UniPathway" id="UPA00143"/>
<dbReference type="SUPFAM" id="SSF158235">
    <property type="entry name" value="SOCS box-like"/>
    <property type="match status" value="1"/>
</dbReference>
<dbReference type="AlphaFoldDB" id="A0A8C4S1H3"/>
<dbReference type="Pfam" id="PF12796">
    <property type="entry name" value="Ank_2"/>
    <property type="match status" value="3"/>
</dbReference>
<keyword evidence="3 4" id="KW-0040">ANK repeat</keyword>
<name>A0A8C4S1H3_ERPCA</name>
<dbReference type="PROSITE" id="PS50088">
    <property type="entry name" value="ANK_REPEAT"/>
    <property type="match status" value="6"/>
</dbReference>
<evidence type="ECO:0000313" key="7">
    <source>
        <dbReference type="Proteomes" id="UP000694620"/>
    </source>
</evidence>
<gene>
    <name evidence="6" type="primary">ASB10</name>
    <name evidence="6" type="synonym">asb10</name>
</gene>
<reference evidence="6" key="1">
    <citation type="submission" date="2021-06" db="EMBL/GenBank/DDBJ databases">
        <authorList>
            <consortium name="Wellcome Sanger Institute Data Sharing"/>
        </authorList>
    </citation>
    <scope>NUCLEOTIDE SEQUENCE [LARGE SCALE GENOMIC DNA]</scope>
</reference>
<dbReference type="CTD" id="136371"/>
<dbReference type="PANTHER" id="PTHR24198:SF173">
    <property type="entry name" value="ANKYRIN REPEAT AND SOCS BOX PROTEIN 10-RELATED"/>
    <property type="match status" value="1"/>
</dbReference>
<evidence type="ECO:0000256" key="2">
    <source>
        <dbReference type="ARBA" id="ARBA00022737"/>
    </source>
</evidence>
<dbReference type="InterPro" id="IPR002110">
    <property type="entry name" value="Ankyrin_rpt"/>
</dbReference>